<dbReference type="EMBL" id="PFSF01000006">
    <property type="protein sequence ID" value="PJC28422.1"/>
    <property type="molecule type" value="Genomic_DNA"/>
</dbReference>
<dbReference type="AlphaFoldDB" id="A0A2M8ETH3"/>
<protein>
    <submittedName>
        <fullName evidence="1">Uncharacterized protein</fullName>
    </submittedName>
</protein>
<evidence type="ECO:0000313" key="2">
    <source>
        <dbReference type="Proteomes" id="UP000229816"/>
    </source>
</evidence>
<gene>
    <name evidence="1" type="ORF">CO054_00245</name>
</gene>
<name>A0A2M8ETH3_9BACT</name>
<sequence>MATERIEEKIFEVFPVPKLDKNGKIVVEIKHLPADPYSIRLHERIGAGELPPNESPVELAQNE</sequence>
<organism evidence="1 2">
    <name type="scientific">Candidatus Shapirobacteria bacterium CG_4_9_14_0_2_um_filter_39_11</name>
    <dbReference type="NCBI Taxonomy" id="1974478"/>
    <lineage>
        <taxon>Bacteria</taxon>
        <taxon>Candidatus Shapironibacteriota</taxon>
    </lineage>
</organism>
<proteinExistence type="predicted"/>
<reference evidence="2" key="1">
    <citation type="submission" date="2017-09" db="EMBL/GenBank/DDBJ databases">
        <title>Depth-based differentiation of microbial function through sediment-hosted aquifers and enrichment of novel symbionts in the deep terrestrial subsurface.</title>
        <authorList>
            <person name="Probst A.J."/>
            <person name="Ladd B."/>
            <person name="Jarett J.K."/>
            <person name="Geller-Mcgrath D.E."/>
            <person name="Sieber C.M.K."/>
            <person name="Emerson J.B."/>
            <person name="Anantharaman K."/>
            <person name="Thomas B.C."/>
            <person name="Malmstrom R."/>
            <person name="Stieglmeier M."/>
            <person name="Klingl A."/>
            <person name="Woyke T."/>
            <person name="Ryan C.M."/>
            <person name="Banfield J.F."/>
        </authorList>
    </citation>
    <scope>NUCLEOTIDE SEQUENCE [LARGE SCALE GENOMIC DNA]</scope>
</reference>
<evidence type="ECO:0000313" key="1">
    <source>
        <dbReference type="EMBL" id="PJC28422.1"/>
    </source>
</evidence>
<dbReference type="Proteomes" id="UP000229816">
    <property type="component" value="Unassembled WGS sequence"/>
</dbReference>
<accession>A0A2M8ETH3</accession>
<comment type="caution">
    <text evidence="1">The sequence shown here is derived from an EMBL/GenBank/DDBJ whole genome shotgun (WGS) entry which is preliminary data.</text>
</comment>